<sequence length="163" mass="19031">MEIDKALVKSFIKNYDYVFVGSAVEVLHFDDDIRRLISERDKGYSEVLFKVDSMIKGDYKLKQIVINQFDQGSCSEWFKIGDQFVIVGNRIENVIWNGGKKEDFLSLEEVPPAPSGYNNSIQIRENRKAYRYWKRLARRNTIVTTAMCSTFKMGTEYADLFLR</sequence>
<dbReference type="AlphaFoldDB" id="A0A150WZZ8"/>
<accession>A0A150WZZ8</accession>
<protein>
    <submittedName>
        <fullName evidence="1">Uncharacterized protein</fullName>
    </submittedName>
</protein>
<dbReference type="RefSeq" id="WP_062592937.1">
    <property type="nucleotide sequence ID" value="NZ_LQZQ01000049.1"/>
</dbReference>
<gene>
    <name evidence="1" type="ORF">MB14_08280</name>
</gene>
<proteinExistence type="predicted"/>
<name>A0A150WZZ8_ROSEK</name>
<comment type="caution">
    <text evidence="1">The sequence shown here is derived from an EMBL/GenBank/DDBJ whole genome shotgun (WGS) entry which is preliminary data.</text>
</comment>
<dbReference type="Proteomes" id="UP000075583">
    <property type="component" value="Unassembled WGS sequence"/>
</dbReference>
<evidence type="ECO:0000313" key="2">
    <source>
        <dbReference type="Proteomes" id="UP000075583"/>
    </source>
</evidence>
<organism evidence="1 2">
    <name type="scientific">Roseivirga ehrenbergii (strain DSM 102268 / JCM 13514 / KCTC 12282 / NCIMB 14502 / KMM 6017)</name>
    <dbReference type="NCBI Taxonomy" id="279360"/>
    <lineage>
        <taxon>Bacteria</taxon>
        <taxon>Pseudomonadati</taxon>
        <taxon>Bacteroidota</taxon>
        <taxon>Cytophagia</taxon>
        <taxon>Cytophagales</taxon>
        <taxon>Roseivirgaceae</taxon>
        <taxon>Roseivirga</taxon>
    </lineage>
</organism>
<keyword evidence="2" id="KW-1185">Reference proteome</keyword>
<dbReference type="EMBL" id="LQZQ01000049">
    <property type="protein sequence ID" value="KYG72043.1"/>
    <property type="molecule type" value="Genomic_DNA"/>
</dbReference>
<reference evidence="1" key="1">
    <citation type="submission" date="2016-01" db="EMBL/GenBank/DDBJ databases">
        <title>Genome sequencing of Roseivirga ehrenbergii KMM 6017.</title>
        <authorList>
            <person name="Selvaratnam C."/>
            <person name="Thevarajoo S."/>
            <person name="Goh K.M."/>
            <person name="Ee R."/>
            <person name="Chan K.-G."/>
            <person name="Chong C.S."/>
        </authorList>
    </citation>
    <scope>NUCLEOTIDE SEQUENCE [LARGE SCALE GENOMIC DNA]</scope>
    <source>
        <strain evidence="1">KMM 6017</strain>
    </source>
</reference>
<evidence type="ECO:0000313" key="1">
    <source>
        <dbReference type="EMBL" id="KYG72043.1"/>
    </source>
</evidence>